<dbReference type="AlphaFoldDB" id="D7FHJ2"/>
<keyword evidence="2" id="KW-1185">Reference proteome</keyword>
<evidence type="ECO:0000313" key="2">
    <source>
        <dbReference type="Proteomes" id="UP000002630"/>
    </source>
</evidence>
<proteinExistence type="predicted"/>
<accession>D7FHJ2</accession>
<dbReference type="Proteomes" id="UP000002630">
    <property type="component" value="Unassembled WGS sequence"/>
</dbReference>
<reference evidence="1 2" key="1">
    <citation type="journal article" date="2010" name="Nature">
        <title>The Ectocarpus genome and the independent evolution of multicellularity in brown algae.</title>
        <authorList>
            <person name="Cock J.M."/>
            <person name="Sterck L."/>
            <person name="Rouze P."/>
            <person name="Scornet D."/>
            <person name="Allen A.E."/>
            <person name="Amoutzias G."/>
            <person name="Anthouard V."/>
            <person name="Artiguenave F."/>
            <person name="Aury J.M."/>
            <person name="Badger J.H."/>
            <person name="Beszteri B."/>
            <person name="Billiau K."/>
            <person name="Bonnet E."/>
            <person name="Bothwell J.H."/>
            <person name="Bowler C."/>
            <person name="Boyen C."/>
            <person name="Brownlee C."/>
            <person name="Carrano C.J."/>
            <person name="Charrier B."/>
            <person name="Cho G.Y."/>
            <person name="Coelho S.M."/>
            <person name="Collen J."/>
            <person name="Corre E."/>
            <person name="Da Silva C."/>
            <person name="Delage L."/>
            <person name="Delaroque N."/>
            <person name="Dittami S.M."/>
            <person name="Doulbeau S."/>
            <person name="Elias M."/>
            <person name="Farnham G."/>
            <person name="Gachon C.M."/>
            <person name="Gschloessl B."/>
            <person name="Heesch S."/>
            <person name="Jabbari K."/>
            <person name="Jubin C."/>
            <person name="Kawai H."/>
            <person name="Kimura K."/>
            <person name="Kloareg B."/>
            <person name="Kupper F.C."/>
            <person name="Lang D."/>
            <person name="Le Bail A."/>
            <person name="Leblanc C."/>
            <person name="Lerouge P."/>
            <person name="Lohr M."/>
            <person name="Lopez P.J."/>
            <person name="Martens C."/>
            <person name="Maumus F."/>
            <person name="Michel G."/>
            <person name="Miranda-Saavedra D."/>
            <person name="Morales J."/>
            <person name="Moreau H."/>
            <person name="Motomura T."/>
            <person name="Nagasato C."/>
            <person name="Napoli C.A."/>
            <person name="Nelson D.R."/>
            <person name="Nyvall-Collen P."/>
            <person name="Peters A.F."/>
            <person name="Pommier C."/>
            <person name="Potin P."/>
            <person name="Poulain J."/>
            <person name="Quesneville H."/>
            <person name="Read B."/>
            <person name="Rensing S.A."/>
            <person name="Ritter A."/>
            <person name="Rousvoal S."/>
            <person name="Samanta M."/>
            <person name="Samson G."/>
            <person name="Schroeder D.C."/>
            <person name="Segurens B."/>
            <person name="Strittmatter M."/>
            <person name="Tonon T."/>
            <person name="Tregear J.W."/>
            <person name="Valentin K."/>
            <person name="von Dassow P."/>
            <person name="Yamagishi T."/>
            <person name="Van de Peer Y."/>
            <person name="Wincker P."/>
        </authorList>
    </citation>
    <scope>NUCLEOTIDE SEQUENCE [LARGE SCALE GENOMIC DNA]</scope>
    <source>
        <strain evidence="2">Ec32 / CCAP1310/4</strain>
    </source>
</reference>
<dbReference type="InParanoid" id="D7FHJ2"/>
<gene>
    <name evidence="1" type="ORF">Esi_0108_0100</name>
</gene>
<dbReference type="EMBL" id="FN649760">
    <property type="protein sequence ID" value="CBJ28554.1"/>
    <property type="molecule type" value="Genomic_DNA"/>
</dbReference>
<name>D7FHJ2_ECTSI</name>
<protein>
    <submittedName>
        <fullName evidence="1">Uncharacterized protein</fullName>
    </submittedName>
</protein>
<organism evidence="1 2">
    <name type="scientific">Ectocarpus siliculosus</name>
    <name type="common">Brown alga</name>
    <name type="synonym">Conferva siliculosa</name>
    <dbReference type="NCBI Taxonomy" id="2880"/>
    <lineage>
        <taxon>Eukaryota</taxon>
        <taxon>Sar</taxon>
        <taxon>Stramenopiles</taxon>
        <taxon>Ochrophyta</taxon>
        <taxon>PX clade</taxon>
        <taxon>Phaeophyceae</taxon>
        <taxon>Ectocarpales</taxon>
        <taxon>Ectocarpaceae</taxon>
        <taxon>Ectocarpus</taxon>
    </lineage>
</organism>
<evidence type="ECO:0000313" key="1">
    <source>
        <dbReference type="EMBL" id="CBJ28554.1"/>
    </source>
</evidence>
<sequence>MSLERYGLPSPEGGSRSLKCSMADMVRSAARGCGLHSIIDCERYTITHHVSDDRHMSGVKDALKKSSASHGFELTPIQVETIVNCVWRPTSRVNVGYDVRRDGHPSTRVVRKFMSPVSDMGSPVFIDLPPGMEKTIVAPIVSLLLSVERMDEVCPHMQHGVHRGGGEGAGRGPSLHDPTNGCLTKAANIMSSMYPSERFVVGANKIAESLSREDFDFALIVCDSSSFGPTKALSASVAYGSLCFDECTDNCDIKNNAVYSIVPSSMIYGRLLLISADFSKMTEYNSKMGSSRKGSMIRRVFGNNQSLEMAHAIKGRLGSYAYGENATTTRGAPLVACLTMNAVFPRDQRETVVGTSADLISDVNLHTFGISYRGPSSRGSGRPLRLI</sequence>